<evidence type="ECO:0000256" key="2">
    <source>
        <dbReference type="ARBA" id="ARBA00004443"/>
    </source>
</evidence>
<comment type="similarity">
    <text evidence="3">Belongs to the complex I NDUFA5 subunit family.</text>
</comment>
<dbReference type="EMBL" id="LBMM01004895">
    <property type="protein sequence ID" value="KMQ92011.1"/>
    <property type="molecule type" value="Genomic_DNA"/>
</dbReference>
<keyword evidence="10" id="KW-0472">Membrane</keyword>
<dbReference type="STRING" id="67767.A0A0J7KP11"/>
<dbReference type="InterPro" id="IPR006806">
    <property type="entry name" value="NDUFA5"/>
</dbReference>
<dbReference type="GO" id="GO:0022904">
    <property type="term" value="P:respiratory electron transport chain"/>
    <property type="evidence" value="ECO:0007669"/>
    <property type="project" value="InterPro"/>
</dbReference>
<protein>
    <submittedName>
        <fullName evidence="11">Nadh dehydrogenase</fullName>
    </submittedName>
</protein>
<keyword evidence="7" id="KW-0999">Mitochondrion inner membrane</keyword>
<evidence type="ECO:0000256" key="6">
    <source>
        <dbReference type="ARBA" id="ARBA00022660"/>
    </source>
</evidence>
<accession>A0A0J7KP11</accession>
<gene>
    <name evidence="11" type="ORF">RF55_8060</name>
</gene>
<reference evidence="11 12" key="1">
    <citation type="submission" date="2015-04" db="EMBL/GenBank/DDBJ databases">
        <title>Lasius niger genome sequencing.</title>
        <authorList>
            <person name="Konorov E.A."/>
            <person name="Nikitin M.A."/>
            <person name="Kirill M.V."/>
            <person name="Chang P."/>
        </authorList>
    </citation>
    <scope>NUCLEOTIDE SEQUENCE [LARGE SCALE GENOMIC DNA]</scope>
    <source>
        <tissue evidence="11">Whole</tissue>
    </source>
</reference>
<dbReference type="PANTHER" id="PTHR12653:SF0">
    <property type="entry name" value="NADH DEHYDROGENASE [UBIQUINONE] 1 ALPHA SUBCOMPLEX SUBUNIT 5"/>
    <property type="match status" value="1"/>
</dbReference>
<keyword evidence="5" id="KW-0813">Transport</keyword>
<dbReference type="AlphaFoldDB" id="A0A0J7KP11"/>
<keyword evidence="6" id="KW-0679">Respiratory chain</keyword>
<evidence type="ECO:0000256" key="1">
    <source>
        <dbReference type="ARBA" id="ARBA00003195"/>
    </source>
</evidence>
<evidence type="ECO:0000256" key="8">
    <source>
        <dbReference type="ARBA" id="ARBA00022982"/>
    </source>
</evidence>
<comment type="function">
    <text evidence="1">Accessory subunit of the mitochondrial membrane respiratory chain NADH dehydrogenase (Complex I), that is believed not to be involved in catalysis. Complex I functions in the transfer of electrons from NADH to the respiratory chain. The immediate electron acceptor for the enzyme is believed to be ubiquinone.</text>
</comment>
<evidence type="ECO:0000256" key="7">
    <source>
        <dbReference type="ARBA" id="ARBA00022792"/>
    </source>
</evidence>
<evidence type="ECO:0000256" key="9">
    <source>
        <dbReference type="ARBA" id="ARBA00023128"/>
    </source>
</evidence>
<evidence type="ECO:0000313" key="11">
    <source>
        <dbReference type="EMBL" id="KMQ92011.1"/>
    </source>
</evidence>
<comment type="caution">
    <text evidence="11">The sequence shown here is derived from an EMBL/GenBank/DDBJ whole genome shotgun (WGS) entry which is preliminary data.</text>
</comment>
<evidence type="ECO:0000256" key="5">
    <source>
        <dbReference type="ARBA" id="ARBA00022448"/>
    </source>
</evidence>
<dbReference type="PaxDb" id="67767-A0A0J7KP11"/>
<keyword evidence="12" id="KW-1185">Reference proteome</keyword>
<dbReference type="Proteomes" id="UP000036403">
    <property type="component" value="Unassembled WGS sequence"/>
</dbReference>
<organism evidence="11 12">
    <name type="scientific">Lasius niger</name>
    <name type="common">Black garden ant</name>
    <dbReference type="NCBI Taxonomy" id="67767"/>
    <lineage>
        <taxon>Eukaryota</taxon>
        <taxon>Metazoa</taxon>
        <taxon>Ecdysozoa</taxon>
        <taxon>Arthropoda</taxon>
        <taxon>Hexapoda</taxon>
        <taxon>Insecta</taxon>
        <taxon>Pterygota</taxon>
        <taxon>Neoptera</taxon>
        <taxon>Endopterygota</taxon>
        <taxon>Hymenoptera</taxon>
        <taxon>Apocrita</taxon>
        <taxon>Aculeata</taxon>
        <taxon>Formicoidea</taxon>
        <taxon>Formicidae</taxon>
        <taxon>Formicinae</taxon>
        <taxon>Lasius</taxon>
        <taxon>Lasius</taxon>
    </lineage>
</organism>
<comment type="subcellular location">
    <subcellularLocation>
        <location evidence="2">Mitochondrion inner membrane</location>
        <topology evidence="2">Peripheral membrane protein</topology>
        <orientation evidence="2">Matrix side</orientation>
    </subcellularLocation>
</comment>
<dbReference type="Pfam" id="PF04716">
    <property type="entry name" value="ETC_C1_NDUFA5"/>
    <property type="match status" value="1"/>
</dbReference>
<proteinExistence type="inferred from homology"/>
<evidence type="ECO:0000256" key="10">
    <source>
        <dbReference type="ARBA" id="ARBA00023136"/>
    </source>
</evidence>
<comment type="subunit">
    <text evidence="4">Complex I is composed of 45 different subunits.</text>
</comment>
<sequence>MAGAIKKSTNLTGLAVCSKPHLELTPLYNRILRVLEKFPKDYAYRKETEKIVKDRLKIVKETGDIQAIEDKIGCGQVEELIIQAKNEMLLTEKMLVWKPWEKLIQEAPPNQWTWPPHK</sequence>
<evidence type="ECO:0000313" key="12">
    <source>
        <dbReference type="Proteomes" id="UP000036403"/>
    </source>
</evidence>
<evidence type="ECO:0000256" key="3">
    <source>
        <dbReference type="ARBA" id="ARBA00010261"/>
    </source>
</evidence>
<dbReference type="OrthoDB" id="286811at2759"/>
<evidence type="ECO:0000256" key="4">
    <source>
        <dbReference type="ARBA" id="ARBA00011533"/>
    </source>
</evidence>
<name>A0A0J7KP11_LASNI</name>
<keyword evidence="9" id="KW-0496">Mitochondrion</keyword>
<dbReference type="PANTHER" id="PTHR12653">
    <property type="entry name" value="NADH-UBIQUINONE OXIDOREDUCTASE 13 KD-B SUBUNIT"/>
    <property type="match status" value="1"/>
</dbReference>
<keyword evidence="8" id="KW-0249">Electron transport</keyword>
<dbReference type="GO" id="GO:0005743">
    <property type="term" value="C:mitochondrial inner membrane"/>
    <property type="evidence" value="ECO:0007669"/>
    <property type="project" value="UniProtKB-SubCell"/>
</dbReference>